<organism evidence="2 3">
    <name type="scientific">Chryseobacterium paridis</name>
    <dbReference type="NCBI Taxonomy" id="2800328"/>
    <lineage>
        <taxon>Bacteria</taxon>
        <taxon>Pseudomonadati</taxon>
        <taxon>Bacteroidota</taxon>
        <taxon>Flavobacteriia</taxon>
        <taxon>Flavobacteriales</taxon>
        <taxon>Weeksellaceae</taxon>
        <taxon>Chryseobacterium group</taxon>
        <taxon>Chryseobacterium</taxon>
    </lineage>
</organism>
<dbReference type="CDD" id="cd02440">
    <property type="entry name" value="AdoMet_MTases"/>
    <property type="match status" value="1"/>
</dbReference>
<dbReference type="Proteomes" id="UP000628669">
    <property type="component" value="Unassembled WGS sequence"/>
</dbReference>
<name>A0ABS1FW02_9FLAO</name>
<dbReference type="Pfam" id="PF13649">
    <property type="entry name" value="Methyltransf_25"/>
    <property type="match status" value="1"/>
</dbReference>
<gene>
    <name evidence="2" type="ORF">JHL15_12700</name>
</gene>
<dbReference type="GO" id="GO:0032259">
    <property type="term" value="P:methylation"/>
    <property type="evidence" value="ECO:0007669"/>
    <property type="project" value="UniProtKB-KW"/>
</dbReference>
<dbReference type="SUPFAM" id="SSF53335">
    <property type="entry name" value="S-adenosyl-L-methionine-dependent methyltransferases"/>
    <property type="match status" value="1"/>
</dbReference>
<protein>
    <submittedName>
        <fullName evidence="2">Class I SAM-dependent methyltransferase</fullName>
    </submittedName>
</protein>
<proteinExistence type="predicted"/>
<dbReference type="Gene3D" id="3.40.50.150">
    <property type="entry name" value="Vaccinia Virus protein VP39"/>
    <property type="match status" value="1"/>
</dbReference>
<dbReference type="InterPro" id="IPR041698">
    <property type="entry name" value="Methyltransf_25"/>
</dbReference>
<comment type="caution">
    <text evidence="2">The sequence shown here is derived from an EMBL/GenBank/DDBJ whole genome shotgun (WGS) entry which is preliminary data.</text>
</comment>
<accession>A0ABS1FW02</accession>
<dbReference type="GO" id="GO:0008168">
    <property type="term" value="F:methyltransferase activity"/>
    <property type="evidence" value="ECO:0007669"/>
    <property type="project" value="UniProtKB-KW"/>
</dbReference>
<reference evidence="3" key="1">
    <citation type="submission" date="2021-01" db="EMBL/GenBank/DDBJ databases">
        <title>Genome public.</title>
        <authorList>
            <person name="Liu C."/>
            <person name="Sun Q."/>
        </authorList>
    </citation>
    <scope>NUCLEOTIDE SEQUENCE [LARGE SCALE GENOMIC DNA]</scope>
    <source>
        <strain evidence="3">YIM B02567</strain>
    </source>
</reference>
<dbReference type="EMBL" id="JAENHK010000010">
    <property type="protein sequence ID" value="MBK1896618.1"/>
    <property type="molecule type" value="Genomic_DNA"/>
</dbReference>
<keyword evidence="3" id="KW-1185">Reference proteome</keyword>
<keyword evidence="2" id="KW-0808">Transferase</keyword>
<feature type="domain" description="Methyltransferase" evidence="1">
    <location>
        <begin position="40"/>
        <end position="130"/>
    </location>
</feature>
<evidence type="ECO:0000313" key="3">
    <source>
        <dbReference type="Proteomes" id="UP000628669"/>
    </source>
</evidence>
<dbReference type="InterPro" id="IPR029063">
    <property type="entry name" value="SAM-dependent_MTases_sf"/>
</dbReference>
<evidence type="ECO:0000259" key="1">
    <source>
        <dbReference type="Pfam" id="PF13649"/>
    </source>
</evidence>
<sequence>MKEFWNDSFNKYKTMWGFEPSHSAVLAKDLFVDREIKDILIPGIGYGRNAQIFIENDIRVTGIEISETAIALAKEHYGNKMPVFQGSVTEMPFDSHLYDGIFCYGLLYLLNNEQRKKMINDCYNQLQEGGWMIFSVISKNSPNYGKGKEIGKDTFEIGKGGQLFFYDIDAIQEEFKEYGLLDYFEIDEQTNAITKQATFKFLMVICRKECKNESIKSESDCTPNYLSAVFNKMLSYTH</sequence>
<evidence type="ECO:0000313" key="2">
    <source>
        <dbReference type="EMBL" id="MBK1896618.1"/>
    </source>
</evidence>
<keyword evidence="2" id="KW-0489">Methyltransferase</keyword>